<keyword evidence="5" id="KW-1185">Reference proteome</keyword>
<feature type="compositionally biased region" description="Polar residues" evidence="2">
    <location>
        <begin position="223"/>
        <end position="233"/>
    </location>
</feature>
<feature type="transmembrane region" description="Helical" evidence="3">
    <location>
        <begin position="69"/>
        <end position="91"/>
    </location>
</feature>
<dbReference type="PANTHER" id="PTHR11360">
    <property type="entry name" value="MONOCARBOXYLATE TRANSPORTER"/>
    <property type="match status" value="1"/>
</dbReference>
<feature type="transmembrane region" description="Helical" evidence="3">
    <location>
        <begin position="265"/>
        <end position="286"/>
    </location>
</feature>
<dbReference type="PROSITE" id="PS50850">
    <property type="entry name" value="MFS"/>
    <property type="match status" value="1"/>
</dbReference>
<dbReference type="GeneID" id="109475646"/>
<dbReference type="CDD" id="cd17352">
    <property type="entry name" value="MFS_MCT_SLC16"/>
    <property type="match status" value="1"/>
</dbReference>
<dbReference type="OrthoDB" id="6499973at2759"/>
<sequence>MCNLKKRPPHTMSNSNVESLPDAPDGGWGWMVVVGGFIVNGCAAGTFRSLGVLFLAFRQQFDASSAETAWVTSIMMCVMYLLAPFATALASTTGFRPVIMLGGVLSATGYVISAFGTRVYHLYLAIGCLTGLGCALTVSPMMVTVGQYFSTRRAVANSLAVLGASIMSMTLPLLFQYLLDEYGLKGALLILGGVMLQEVVAGALVRPLKRHRNESDSGLEMSPNDTSDNLLGSNTATETKSAAVVRFFKKLWTDMDFKLVKIRSVAFYLTSLFLLAFSLIVPPMYIVPRARDLQIEDYRAASLLTASSIADVVGRLSVGAIPDTPHFTRLDQFGLSLCLLGLTNLLCPLAITYPGLIVYAIAHGLFYGAFVPTSFTCLAELVGPKRLPGALGLYMLVQGFASLTGPPFAGWLYDRTGSYEVAFLQAGVCFLLAGLLPFILRFTKRKTEEGADELEDDVDSVKSDRETATFLLITHETSL</sequence>
<dbReference type="InterPro" id="IPR036259">
    <property type="entry name" value="MFS_trans_sf"/>
</dbReference>
<dbReference type="InterPro" id="IPR020846">
    <property type="entry name" value="MFS_dom"/>
</dbReference>
<keyword evidence="3" id="KW-0812">Transmembrane</keyword>
<evidence type="ECO:0000256" key="3">
    <source>
        <dbReference type="SAM" id="Phobius"/>
    </source>
</evidence>
<keyword evidence="3" id="KW-0472">Membrane</keyword>
<organism evidence="5 6">
    <name type="scientific">Branchiostoma belcheri</name>
    <name type="common">Amphioxus</name>
    <dbReference type="NCBI Taxonomy" id="7741"/>
    <lineage>
        <taxon>Eukaryota</taxon>
        <taxon>Metazoa</taxon>
        <taxon>Chordata</taxon>
        <taxon>Cephalochordata</taxon>
        <taxon>Leptocardii</taxon>
        <taxon>Amphioxiformes</taxon>
        <taxon>Branchiostomatidae</taxon>
        <taxon>Branchiostoma</taxon>
    </lineage>
</organism>
<feature type="transmembrane region" description="Helical" evidence="3">
    <location>
        <begin position="391"/>
        <end position="413"/>
    </location>
</feature>
<evidence type="ECO:0000313" key="6">
    <source>
        <dbReference type="RefSeq" id="XP_019631950.1"/>
    </source>
</evidence>
<dbReference type="Proteomes" id="UP000515135">
    <property type="component" value="Unplaced"/>
</dbReference>
<dbReference type="Gene3D" id="1.20.1250.20">
    <property type="entry name" value="MFS general substrate transporter like domains"/>
    <property type="match status" value="2"/>
</dbReference>
<feature type="domain" description="Major facilitator superfamily (MFS) profile" evidence="4">
    <location>
        <begin position="29"/>
        <end position="445"/>
    </location>
</feature>
<feature type="transmembrane region" description="Helical" evidence="3">
    <location>
        <begin position="98"/>
        <end position="116"/>
    </location>
</feature>
<gene>
    <name evidence="6" type="primary">LOC109475646</name>
</gene>
<dbReference type="Pfam" id="PF07690">
    <property type="entry name" value="MFS_1"/>
    <property type="match status" value="1"/>
</dbReference>
<feature type="transmembrane region" description="Helical" evidence="3">
    <location>
        <begin position="357"/>
        <end position="379"/>
    </location>
</feature>
<evidence type="ECO:0000256" key="1">
    <source>
        <dbReference type="ARBA" id="ARBA00004141"/>
    </source>
</evidence>
<dbReference type="PANTHER" id="PTHR11360:SF313">
    <property type="entry name" value="MONOCARBOXYLATE TRANSPORTER 13-LIKE ISOFORM X1"/>
    <property type="match status" value="1"/>
</dbReference>
<protein>
    <submittedName>
        <fullName evidence="6">Monocarboxylate transporter 2-like isoform X1</fullName>
    </submittedName>
</protein>
<feature type="transmembrane region" description="Helical" evidence="3">
    <location>
        <begin position="419"/>
        <end position="440"/>
    </location>
</feature>
<evidence type="ECO:0000256" key="2">
    <source>
        <dbReference type="SAM" id="MobiDB-lite"/>
    </source>
</evidence>
<feature type="transmembrane region" description="Helical" evidence="3">
    <location>
        <begin position="187"/>
        <end position="205"/>
    </location>
</feature>
<dbReference type="GO" id="GO:0016323">
    <property type="term" value="C:basolateral plasma membrane"/>
    <property type="evidence" value="ECO:0007669"/>
    <property type="project" value="TreeGrafter"/>
</dbReference>
<dbReference type="RefSeq" id="XP_019631950.1">
    <property type="nucleotide sequence ID" value="XM_019776391.1"/>
</dbReference>
<evidence type="ECO:0000313" key="5">
    <source>
        <dbReference type="Proteomes" id="UP000515135"/>
    </source>
</evidence>
<dbReference type="KEGG" id="bbel:109475646"/>
<feature type="region of interest" description="Disordered" evidence="2">
    <location>
        <begin position="214"/>
        <end position="233"/>
    </location>
</feature>
<dbReference type="AlphaFoldDB" id="A0A6P4YR76"/>
<reference evidence="6" key="1">
    <citation type="submission" date="2025-08" db="UniProtKB">
        <authorList>
            <consortium name="RefSeq"/>
        </authorList>
    </citation>
    <scope>IDENTIFICATION</scope>
    <source>
        <tissue evidence="6">Gonad</tissue>
    </source>
</reference>
<name>A0A6P4YR76_BRABE</name>
<dbReference type="InterPro" id="IPR011701">
    <property type="entry name" value="MFS"/>
</dbReference>
<feature type="transmembrane region" description="Helical" evidence="3">
    <location>
        <begin position="155"/>
        <end position="175"/>
    </location>
</feature>
<feature type="transmembrane region" description="Helical" evidence="3">
    <location>
        <begin position="122"/>
        <end position="143"/>
    </location>
</feature>
<dbReference type="SUPFAM" id="SSF103473">
    <property type="entry name" value="MFS general substrate transporter"/>
    <property type="match status" value="1"/>
</dbReference>
<comment type="subcellular location">
    <subcellularLocation>
        <location evidence="1">Membrane</location>
        <topology evidence="1">Multi-pass membrane protein</topology>
    </subcellularLocation>
</comment>
<accession>A0A6P4YR76</accession>
<proteinExistence type="predicted"/>
<dbReference type="GO" id="GO:0008028">
    <property type="term" value="F:monocarboxylic acid transmembrane transporter activity"/>
    <property type="evidence" value="ECO:0007669"/>
    <property type="project" value="TreeGrafter"/>
</dbReference>
<feature type="transmembrane region" description="Helical" evidence="3">
    <location>
        <begin position="28"/>
        <end position="57"/>
    </location>
</feature>
<keyword evidence="3" id="KW-1133">Transmembrane helix</keyword>
<dbReference type="InterPro" id="IPR050327">
    <property type="entry name" value="Proton-linked_MCT"/>
</dbReference>
<evidence type="ECO:0000259" key="4">
    <source>
        <dbReference type="PROSITE" id="PS50850"/>
    </source>
</evidence>
<dbReference type="FunFam" id="1.20.1250.20:FF:000406">
    <property type="entry name" value="Monocarboxylate transporter 2"/>
    <property type="match status" value="1"/>
</dbReference>